<proteinExistence type="predicted"/>
<comment type="caution">
    <text evidence="1">The sequence shown here is derived from an EMBL/GenBank/DDBJ whole genome shotgun (WGS) entry which is preliminary data.</text>
</comment>
<sequence>MADLSWKQTLSISLLTAAITLGGTTYQQAHQDQRADKVSFLDGAQTTAQETSRLMDNGYNALAKLLKGMDQKGWEDFSKGPLDEYMEFRRGWRQQLIAEHFKLSRYFGKDMANELINIDEIDIRPTDNRSSSNPCSRPTKYQHSDIEKLAAEIECHARFMTVKQDAVNGRLDAQQTDELVEALNSKMDLMNETKNLLRKYDKASVSYLRKLDTRLTTLGVSTVTAL</sequence>
<dbReference type="EMBL" id="FXUY01000001">
    <property type="protein sequence ID" value="SMQ23238.1"/>
    <property type="molecule type" value="Genomic_DNA"/>
</dbReference>
<evidence type="ECO:0000313" key="1">
    <source>
        <dbReference type="EMBL" id="SMQ23238.1"/>
    </source>
</evidence>
<evidence type="ECO:0000313" key="2">
    <source>
        <dbReference type="Proteomes" id="UP001158048"/>
    </source>
</evidence>
<protein>
    <submittedName>
        <fullName evidence="1">Uncharacterized protein</fullName>
    </submittedName>
</protein>
<accession>A0ACD2U113</accession>
<gene>
    <name evidence="1" type="ORF">SAMN04488483_0862</name>
</gene>
<keyword evidence="2" id="KW-1185">Reference proteome</keyword>
<name>A0ACD2U113_9PSED</name>
<dbReference type="Proteomes" id="UP001158048">
    <property type="component" value="Unassembled WGS sequence"/>
</dbReference>
<reference evidence="1" key="1">
    <citation type="submission" date="2017-05" db="EMBL/GenBank/DDBJ databases">
        <authorList>
            <person name="Varghese N."/>
            <person name="Submissions S."/>
        </authorList>
    </citation>
    <scope>NUCLEOTIDE SEQUENCE</scope>
    <source>
        <strain evidence="1">LMG 28168</strain>
    </source>
</reference>
<organism evidence="1 2">
    <name type="scientific">Pseudomonas helmanticensis</name>
    <dbReference type="NCBI Taxonomy" id="1471381"/>
    <lineage>
        <taxon>Bacteria</taxon>
        <taxon>Pseudomonadati</taxon>
        <taxon>Pseudomonadota</taxon>
        <taxon>Gammaproteobacteria</taxon>
        <taxon>Pseudomonadales</taxon>
        <taxon>Pseudomonadaceae</taxon>
        <taxon>Pseudomonas</taxon>
    </lineage>
</organism>